<dbReference type="PROSITE" id="PS51819">
    <property type="entry name" value="VOC"/>
    <property type="match status" value="1"/>
</dbReference>
<comment type="caution">
    <text evidence="2">The sequence shown here is derived from an EMBL/GenBank/DDBJ whole genome shotgun (WGS) entry which is preliminary data.</text>
</comment>
<proteinExistence type="predicted"/>
<keyword evidence="3" id="KW-1185">Reference proteome</keyword>
<name>A0A229NZE9_9BACL</name>
<dbReference type="Gene3D" id="3.10.180.10">
    <property type="entry name" value="2,3-Dihydroxybiphenyl 1,2-Dioxygenase, domain 1"/>
    <property type="match status" value="1"/>
</dbReference>
<accession>A0A229NZE9</accession>
<gene>
    <name evidence="2" type="ORF">CGZ75_17415</name>
</gene>
<dbReference type="Proteomes" id="UP000215145">
    <property type="component" value="Unassembled WGS sequence"/>
</dbReference>
<sequence>MRKSEVVPQFSPIQSRIGGCFIPVSDLERSRSWYCLLLGIDEKQCPIYFDHMCVIPMQGADIMLDTMPRWGGEEPGGPPILRTPAFMLLTDDVEESFKHARSIGATLVTEIEQGQWFVLKDPDGNKLMVNRG</sequence>
<dbReference type="Pfam" id="PF00903">
    <property type="entry name" value="Glyoxalase"/>
    <property type="match status" value="1"/>
</dbReference>
<dbReference type="SUPFAM" id="SSF54593">
    <property type="entry name" value="Glyoxalase/Bleomycin resistance protein/Dihydroxybiphenyl dioxygenase"/>
    <property type="match status" value="1"/>
</dbReference>
<dbReference type="InterPro" id="IPR037523">
    <property type="entry name" value="VOC_core"/>
</dbReference>
<feature type="domain" description="VOC" evidence="1">
    <location>
        <begin position="16"/>
        <end position="132"/>
    </location>
</feature>
<dbReference type="InterPro" id="IPR029068">
    <property type="entry name" value="Glyas_Bleomycin-R_OHBP_Dase"/>
</dbReference>
<dbReference type="AlphaFoldDB" id="A0A229NZE9"/>
<protein>
    <submittedName>
        <fullName evidence="2">Glyoxalase</fullName>
    </submittedName>
</protein>
<evidence type="ECO:0000259" key="1">
    <source>
        <dbReference type="PROSITE" id="PS51819"/>
    </source>
</evidence>
<dbReference type="InterPro" id="IPR004360">
    <property type="entry name" value="Glyas_Fos-R_dOase_dom"/>
</dbReference>
<reference evidence="2 3" key="1">
    <citation type="submission" date="2017-07" db="EMBL/GenBank/DDBJ databases">
        <title>Paenibacillus herberti R33 genome sequencing and assembly.</title>
        <authorList>
            <person name="Su W."/>
        </authorList>
    </citation>
    <scope>NUCLEOTIDE SEQUENCE [LARGE SCALE GENOMIC DNA]</scope>
    <source>
        <strain evidence="2 3">R33</strain>
    </source>
</reference>
<dbReference type="EMBL" id="NMUQ01000002">
    <property type="protein sequence ID" value="OXM15134.1"/>
    <property type="molecule type" value="Genomic_DNA"/>
</dbReference>
<evidence type="ECO:0000313" key="2">
    <source>
        <dbReference type="EMBL" id="OXM15134.1"/>
    </source>
</evidence>
<dbReference type="OrthoDB" id="2354281at2"/>
<evidence type="ECO:0000313" key="3">
    <source>
        <dbReference type="Proteomes" id="UP000215145"/>
    </source>
</evidence>
<organism evidence="2 3">
    <name type="scientific">Paenibacillus herberti</name>
    <dbReference type="NCBI Taxonomy" id="1619309"/>
    <lineage>
        <taxon>Bacteria</taxon>
        <taxon>Bacillati</taxon>
        <taxon>Bacillota</taxon>
        <taxon>Bacilli</taxon>
        <taxon>Bacillales</taxon>
        <taxon>Paenibacillaceae</taxon>
        <taxon>Paenibacillus</taxon>
    </lineage>
</organism>